<dbReference type="NCBIfam" id="NF002305">
    <property type="entry name" value="PRK01229.1"/>
    <property type="match status" value="1"/>
</dbReference>
<feature type="domain" description="HhH-GPD" evidence="8">
    <location>
        <begin position="51"/>
        <end position="197"/>
    </location>
</feature>
<feature type="active site" evidence="7">
    <location>
        <position position="139"/>
    </location>
</feature>
<accession>A0A0F0CV55</accession>
<evidence type="ECO:0000256" key="6">
    <source>
        <dbReference type="ARBA" id="ARBA00023295"/>
    </source>
</evidence>
<name>A0A0F0CV55_9BACT</name>
<gene>
    <name evidence="7" type="primary">ogg</name>
    <name evidence="9" type="ORF">OMAG_000701</name>
</gene>
<dbReference type="EC" id="3.2.2.-" evidence="7"/>
<reference evidence="9 10" key="1">
    <citation type="submission" date="2015-02" db="EMBL/GenBank/DDBJ databases">
        <title>Single-cell genomics of uncultivated deep-branching MTB reveals a conserved set of magnetosome genes.</title>
        <authorList>
            <person name="Kolinko S."/>
            <person name="Richter M."/>
            <person name="Glockner F.O."/>
            <person name="Brachmann A."/>
            <person name="Schuler D."/>
        </authorList>
    </citation>
    <scope>NUCLEOTIDE SEQUENCE [LARGE SCALE GENOMIC DNA]</scope>
    <source>
        <strain evidence="9">SKK-01</strain>
    </source>
</reference>
<keyword evidence="5 7" id="KW-0511">Multifunctional enzyme</keyword>
<dbReference type="GO" id="GO:0006284">
    <property type="term" value="P:base-excision repair"/>
    <property type="evidence" value="ECO:0007669"/>
    <property type="project" value="UniProtKB-UniRule"/>
</dbReference>
<comment type="catalytic activity">
    <reaction evidence="7">
        <text>2'-deoxyribonucleotide-(2'-deoxyribose 5'-phosphate)-2'-deoxyribonucleotide-DNA = a 3'-end 2'-deoxyribonucleotide-(2,3-dehydro-2,3-deoxyribose 5'-phosphate)-DNA + a 5'-end 5'-phospho-2'-deoxyribonucleoside-DNA + H(+)</text>
        <dbReference type="Rhea" id="RHEA:66592"/>
        <dbReference type="Rhea" id="RHEA-COMP:13180"/>
        <dbReference type="Rhea" id="RHEA-COMP:16897"/>
        <dbReference type="Rhea" id="RHEA-COMP:17067"/>
        <dbReference type="ChEBI" id="CHEBI:15378"/>
        <dbReference type="ChEBI" id="CHEBI:136412"/>
        <dbReference type="ChEBI" id="CHEBI:157695"/>
        <dbReference type="ChEBI" id="CHEBI:167181"/>
        <dbReference type="EC" id="4.2.99.18"/>
    </reaction>
</comment>
<feature type="active site" evidence="7">
    <location>
        <position position="158"/>
    </location>
</feature>
<evidence type="ECO:0000256" key="1">
    <source>
        <dbReference type="ARBA" id="ARBA00022763"/>
    </source>
</evidence>
<comment type="function">
    <text evidence="7">Catalyzes the excision of an oxidatively damaged form of guanine (7,8-dihydro-8-oxoguanine = 8-oxoG) from DNA. Also cleaves the DNA backbone at apurinic/apyrimidinic sites (AP sites).</text>
</comment>
<dbReference type="Gene3D" id="1.10.340.30">
    <property type="entry name" value="Hypothetical protein, domain 2"/>
    <property type="match status" value="1"/>
</dbReference>
<dbReference type="HAMAP" id="MF_00241">
    <property type="entry name" value="Ogg"/>
    <property type="match status" value="1"/>
</dbReference>
<dbReference type="Pfam" id="PF22175">
    <property type="entry name" value="Ogg-HhH"/>
    <property type="match status" value="1"/>
</dbReference>
<sequence length="218" mass="25054">MSLNTIESNLKDLQAEYSAKKTAIKKRLEDFKKVWLESEKIIFSELCFCICTPQSNAIYADRAIKNLIKNNALYSGSIQDIRASLKAVRFPNNKAGYIYLARDIFSRNGKISIKKKINTLDIFSARLWLVKNIKGLGFKEASHFLRNIGFGKNLAILDIHILRRMKNYGLIIDIPKSISKRLYFELEEKLRFFCGKVGIPMAELDLLFWSSATGEIFK</sequence>
<organism evidence="9 10">
    <name type="scientific">Candidatus Omnitrophus magneticus</name>
    <dbReference type="NCBI Taxonomy" id="1609969"/>
    <lineage>
        <taxon>Bacteria</taxon>
        <taxon>Pseudomonadati</taxon>
        <taxon>Candidatus Omnitrophota</taxon>
        <taxon>Candidatus Omnitrophus</taxon>
    </lineage>
</organism>
<evidence type="ECO:0000256" key="3">
    <source>
        <dbReference type="ARBA" id="ARBA00023204"/>
    </source>
</evidence>
<dbReference type="InterPro" id="IPR012092">
    <property type="entry name" value="DNA_glyclase/AP_lyase_Ogg"/>
</dbReference>
<dbReference type="EMBL" id="JYNY01000161">
    <property type="protein sequence ID" value="KJJ85431.1"/>
    <property type="molecule type" value="Genomic_DNA"/>
</dbReference>
<evidence type="ECO:0000313" key="10">
    <source>
        <dbReference type="Proteomes" id="UP000033428"/>
    </source>
</evidence>
<feature type="site" description="Important for guanine/8-oxoguanine distinction" evidence="7">
    <location>
        <position position="218"/>
    </location>
</feature>
<dbReference type="InterPro" id="IPR011257">
    <property type="entry name" value="DNA_glycosylase"/>
</dbReference>
<dbReference type="InterPro" id="IPR003265">
    <property type="entry name" value="HhH-GPD_domain"/>
</dbReference>
<dbReference type="SMART" id="SM00478">
    <property type="entry name" value="ENDO3c"/>
    <property type="match status" value="1"/>
</dbReference>
<keyword evidence="1 7" id="KW-0227">DNA damage</keyword>
<dbReference type="InterPro" id="IPR023170">
    <property type="entry name" value="HhH_base_excis_C"/>
</dbReference>
<comment type="similarity">
    <text evidence="7">Belongs to the type-2 OGG1 family.</text>
</comment>
<evidence type="ECO:0000256" key="5">
    <source>
        <dbReference type="ARBA" id="ARBA00023268"/>
    </source>
</evidence>
<comment type="caution">
    <text evidence="9">The sequence shown here is derived from an EMBL/GenBank/DDBJ whole genome shotgun (WGS) entry which is preliminary data.</text>
</comment>
<evidence type="ECO:0000313" key="9">
    <source>
        <dbReference type="EMBL" id="KJJ85431.1"/>
    </source>
</evidence>
<dbReference type="Proteomes" id="UP000033428">
    <property type="component" value="Unassembled WGS sequence"/>
</dbReference>
<dbReference type="Gene3D" id="1.10.1670.10">
    <property type="entry name" value="Helix-hairpin-Helix base-excision DNA repair enzymes (C-terminal)"/>
    <property type="match status" value="1"/>
</dbReference>
<dbReference type="CDD" id="cd00056">
    <property type="entry name" value="ENDO3c"/>
    <property type="match status" value="1"/>
</dbReference>
<dbReference type="EC" id="4.2.99.18" evidence="7"/>
<dbReference type="GO" id="GO:0140078">
    <property type="term" value="F:class I DNA-(apurinic or apyrimidinic site) endonuclease activity"/>
    <property type="evidence" value="ECO:0007669"/>
    <property type="project" value="UniProtKB-EC"/>
</dbReference>
<evidence type="ECO:0000256" key="4">
    <source>
        <dbReference type="ARBA" id="ARBA00023239"/>
    </source>
</evidence>
<protein>
    <recommendedName>
        <fullName evidence="7">8-oxoguanine DNA glycosylase/AP lyase</fullName>
    </recommendedName>
    <domain>
        <recommendedName>
            <fullName evidence="7">8-oxoguanine DNA glycosylase</fullName>
            <shortName evidence="7">8-oxoG DNA glycosylase</shortName>
            <ecNumber evidence="7">3.2.2.-</ecNumber>
        </recommendedName>
    </domain>
    <domain>
        <recommendedName>
            <fullName evidence="7">DNA-(apurinic or apyrimidinic site) lyase</fullName>
            <shortName evidence="7">AP lyase</shortName>
            <ecNumber evidence="7">4.2.99.18</ecNumber>
        </recommendedName>
    </domain>
</protein>
<dbReference type="AlphaFoldDB" id="A0A0F0CV55"/>
<proteinExistence type="inferred from homology"/>
<evidence type="ECO:0000256" key="2">
    <source>
        <dbReference type="ARBA" id="ARBA00022801"/>
    </source>
</evidence>
<keyword evidence="2 7" id="KW-0378">Hydrolase</keyword>
<keyword evidence="10" id="KW-1185">Reference proteome</keyword>
<dbReference type="SUPFAM" id="SSF48150">
    <property type="entry name" value="DNA-glycosylase"/>
    <property type="match status" value="1"/>
</dbReference>
<evidence type="ECO:0000256" key="7">
    <source>
        <dbReference type="HAMAP-Rule" id="MF_00241"/>
    </source>
</evidence>
<evidence type="ECO:0000259" key="8">
    <source>
        <dbReference type="SMART" id="SM00478"/>
    </source>
</evidence>
<keyword evidence="3 7" id="KW-0234">DNA repair</keyword>
<keyword evidence="6 7" id="KW-0326">Glycosidase</keyword>
<keyword evidence="4 7" id="KW-0456">Lyase</keyword>
<dbReference type="GO" id="GO:0016799">
    <property type="term" value="F:hydrolase activity, hydrolyzing N-glycosyl compounds"/>
    <property type="evidence" value="ECO:0007669"/>
    <property type="project" value="UniProtKB-UniRule"/>
</dbReference>